<name>A0A1E3KDU6_9TREE</name>
<feature type="compositionally biased region" description="Basic and acidic residues" evidence="1">
    <location>
        <begin position="536"/>
        <end position="547"/>
    </location>
</feature>
<feature type="compositionally biased region" description="Basic and acidic residues" evidence="1">
    <location>
        <begin position="92"/>
        <end position="144"/>
    </location>
</feature>
<accession>A0A1E3KDU6</accession>
<feature type="compositionally biased region" description="Basic and acidic residues" evidence="1">
    <location>
        <begin position="26"/>
        <end position="45"/>
    </location>
</feature>
<feature type="region of interest" description="Disordered" evidence="1">
    <location>
        <begin position="1"/>
        <end position="169"/>
    </location>
</feature>
<dbReference type="AlphaFoldDB" id="A0A1E3KDU6"/>
<comment type="caution">
    <text evidence="2">The sequence shown here is derived from an EMBL/GenBank/DDBJ whole genome shotgun (WGS) entry which is preliminary data.</text>
</comment>
<dbReference type="EMBL" id="MEKH01000002">
    <property type="protein sequence ID" value="ODO10757.1"/>
    <property type="molecule type" value="Genomic_DNA"/>
</dbReference>
<evidence type="ECO:0000256" key="1">
    <source>
        <dbReference type="SAM" id="MobiDB-lite"/>
    </source>
</evidence>
<gene>
    <name evidence="2" type="ORF">I350_01354</name>
</gene>
<feature type="compositionally biased region" description="Basic and acidic residues" evidence="1">
    <location>
        <begin position="472"/>
        <end position="486"/>
    </location>
</feature>
<feature type="region of interest" description="Disordered" evidence="1">
    <location>
        <begin position="417"/>
        <end position="592"/>
    </location>
</feature>
<reference evidence="2 3" key="1">
    <citation type="submission" date="2016-06" db="EMBL/GenBank/DDBJ databases">
        <title>Evolution of pathogenesis and genome organization in the Tremellales.</title>
        <authorList>
            <person name="Cuomo C."/>
            <person name="Litvintseva A."/>
            <person name="Heitman J."/>
            <person name="Chen Y."/>
            <person name="Sun S."/>
            <person name="Springer D."/>
            <person name="Dromer F."/>
            <person name="Young S."/>
            <person name="Zeng Q."/>
            <person name="Chapman S."/>
            <person name="Gujja S."/>
            <person name="Saif S."/>
            <person name="Birren B."/>
        </authorList>
    </citation>
    <scope>NUCLEOTIDE SEQUENCE [LARGE SCALE GENOMIC DNA]</scope>
    <source>
        <strain evidence="2 3">CBS 6273</strain>
    </source>
</reference>
<evidence type="ECO:0000313" key="2">
    <source>
        <dbReference type="EMBL" id="ODO10757.1"/>
    </source>
</evidence>
<evidence type="ECO:0000313" key="3">
    <source>
        <dbReference type="Proteomes" id="UP000095149"/>
    </source>
</evidence>
<dbReference type="Proteomes" id="UP000095149">
    <property type="component" value="Unassembled WGS sequence"/>
</dbReference>
<protein>
    <submittedName>
        <fullName evidence="2">Uncharacterized protein</fullName>
    </submittedName>
</protein>
<feature type="compositionally biased region" description="Basic and acidic residues" evidence="1">
    <location>
        <begin position="52"/>
        <end position="72"/>
    </location>
</feature>
<feature type="compositionally biased region" description="Basic and acidic residues" evidence="1">
    <location>
        <begin position="418"/>
        <end position="462"/>
    </location>
</feature>
<dbReference type="OrthoDB" id="2564849at2759"/>
<sequence length="659" mass="74342">MSLHRFFAPPPLALAIHPAPTPKPRGVSDKDKKEKLNPEVKEKEAAPPQKGENVDANHGEGEKKEKLNEETPHTPVSDQPEPPIPTPGALEVPEKEDEKKKEESATQAVKPEEAKHDKVPKTPSVEEKEEKSNKDDDKPHGPDDKDSEEPEPVEPLILLSPAPERPLRTRLDLPPSMVYPPVYSDPRGAYYKYAKAIGNAPCWIDITKDGWLAPQWKERTEREALKRLTGEWEKELQRQIESEKKKTIKRKVPSSSEGLLLDLWNDLVVEDNHELSVKVFWDRYDWDSPEAVKHLSTDLTRPEKPAEEKQDGEDGDAEARPKAKKAVIEKPEVDWTKAGIEDVLSTVGIQCAYNTERSPSRHWSEPAAAFLILAHGHFLIRLDHALTWKPIEHINKGFEVLVTSANDRVFGNMVKVQQAEDRKRREKEYRARKEKEYRERKAREKAEQEKAEKEGEKDKETDETPGTPKSDVQLRDGKPAEVRDVPEESDGGQAIIAVAVNPLPGTGEDKESPEKLAANKDARHDPDPELVPGPKPAEDKVEGDKASPKPGLNDINKAMKAFDAAQKADNVASPAAPKPTASTGKPPAKKETGPVFWQWAEKVEKWRWKNFEAGCHVVAPGGWEERDWVEFADGRAWLDWEAEQEEIEKEEIDVHDWSL</sequence>
<organism evidence="2 3">
    <name type="scientific">Cryptococcus amylolentus CBS 6273</name>
    <dbReference type="NCBI Taxonomy" id="1296118"/>
    <lineage>
        <taxon>Eukaryota</taxon>
        <taxon>Fungi</taxon>
        <taxon>Dikarya</taxon>
        <taxon>Basidiomycota</taxon>
        <taxon>Agaricomycotina</taxon>
        <taxon>Tremellomycetes</taxon>
        <taxon>Tremellales</taxon>
        <taxon>Cryptococcaceae</taxon>
        <taxon>Cryptococcus</taxon>
    </lineage>
</organism>
<proteinExistence type="predicted"/>
<feature type="region of interest" description="Disordered" evidence="1">
    <location>
        <begin position="295"/>
        <end position="325"/>
    </location>
</feature>
<feature type="compositionally biased region" description="Low complexity" evidence="1">
    <location>
        <begin position="572"/>
        <end position="586"/>
    </location>
</feature>
<feature type="compositionally biased region" description="Basic and acidic residues" evidence="1">
    <location>
        <begin position="295"/>
        <end position="309"/>
    </location>
</feature>
<feature type="compositionally biased region" description="Basic and acidic residues" evidence="1">
    <location>
        <begin position="507"/>
        <end position="527"/>
    </location>
</feature>